<dbReference type="EMBL" id="CAJMXA010002085">
    <property type="protein sequence ID" value="CAE6475365.1"/>
    <property type="molecule type" value="Genomic_DNA"/>
</dbReference>
<name>A0A8H3CAV8_9AGAM</name>
<feature type="compositionally biased region" description="Low complexity" evidence="1">
    <location>
        <begin position="197"/>
        <end position="219"/>
    </location>
</feature>
<feature type="region of interest" description="Disordered" evidence="1">
    <location>
        <begin position="37"/>
        <end position="95"/>
    </location>
</feature>
<comment type="caution">
    <text evidence="2">The sequence shown here is derived from an EMBL/GenBank/DDBJ whole genome shotgun (WGS) entry which is preliminary data.</text>
</comment>
<sequence>MGGAGSGPGVGKATIGTFEFRALGGAPGGFDSANVGVPWLGEGPSPKQLHDAGSSNNWTHPHSGFEPTPNKTAAQKHHGADDPPPRQSADNPPLHVPLPNTIQCNEYKSGWNVGFAAGCVFATRASDGPSSGVCKSQPEVARSMPQVSSVPAPVDRHSGEYEAGWYAGFIAGCEFATRTSGGPQPGILQLQSDPTEPTSRVLSLSSTPPTPNPNNDAPLFRPRTGSGHTITSSPHPEGSGGFGTQAASSQCQDEPGPGTFQVPAATGIRNGEMDTTVLMRHY</sequence>
<protein>
    <submittedName>
        <fullName evidence="2">Uncharacterized protein</fullName>
    </submittedName>
</protein>
<accession>A0A8H3CAV8</accession>
<dbReference type="Proteomes" id="UP000663853">
    <property type="component" value="Unassembled WGS sequence"/>
</dbReference>
<feature type="region of interest" description="Disordered" evidence="1">
    <location>
        <begin position="181"/>
        <end position="265"/>
    </location>
</feature>
<proteinExistence type="predicted"/>
<evidence type="ECO:0000313" key="2">
    <source>
        <dbReference type="EMBL" id="CAE6475365.1"/>
    </source>
</evidence>
<evidence type="ECO:0000313" key="3">
    <source>
        <dbReference type="Proteomes" id="UP000663853"/>
    </source>
</evidence>
<gene>
    <name evidence="2" type="ORF">RDB_LOCUS80575</name>
</gene>
<dbReference type="AlphaFoldDB" id="A0A8H3CAV8"/>
<evidence type="ECO:0000256" key="1">
    <source>
        <dbReference type="SAM" id="MobiDB-lite"/>
    </source>
</evidence>
<reference evidence="2" key="1">
    <citation type="submission" date="2021-01" db="EMBL/GenBank/DDBJ databases">
        <authorList>
            <person name="Kaushik A."/>
        </authorList>
    </citation>
    <scope>NUCLEOTIDE SEQUENCE</scope>
    <source>
        <strain evidence="2">AG6-10EEA</strain>
    </source>
</reference>
<organism evidence="2 3">
    <name type="scientific">Rhizoctonia solani</name>
    <dbReference type="NCBI Taxonomy" id="456999"/>
    <lineage>
        <taxon>Eukaryota</taxon>
        <taxon>Fungi</taxon>
        <taxon>Dikarya</taxon>
        <taxon>Basidiomycota</taxon>
        <taxon>Agaricomycotina</taxon>
        <taxon>Agaricomycetes</taxon>
        <taxon>Cantharellales</taxon>
        <taxon>Ceratobasidiaceae</taxon>
        <taxon>Rhizoctonia</taxon>
    </lineage>
</organism>